<organism evidence="1 2">
    <name type="scientific">Blastocystis sp. subtype 1 (strain ATCC 50177 / NandII)</name>
    <dbReference type="NCBI Taxonomy" id="478820"/>
    <lineage>
        <taxon>Eukaryota</taxon>
        <taxon>Sar</taxon>
        <taxon>Stramenopiles</taxon>
        <taxon>Bigyra</taxon>
        <taxon>Opalozoa</taxon>
        <taxon>Opalinata</taxon>
        <taxon>Blastocystidae</taxon>
        <taxon>Blastocystis</taxon>
    </lineage>
</organism>
<dbReference type="SUPFAM" id="SSF49785">
    <property type="entry name" value="Galactose-binding domain-like"/>
    <property type="match status" value="1"/>
</dbReference>
<dbReference type="OrthoDB" id="10527991at2759"/>
<evidence type="ECO:0000313" key="1">
    <source>
        <dbReference type="EMBL" id="OAO16871.1"/>
    </source>
</evidence>
<dbReference type="AlphaFoldDB" id="A0A196SKQ0"/>
<keyword evidence="2" id="KW-1185">Reference proteome</keyword>
<evidence type="ECO:0000313" key="2">
    <source>
        <dbReference type="Proteomes" id="UP000078348"/>
    </source>
</evidence>
<dbReference type="InterPro" id="IPR013783">
    <property type="entry name" value="Ig-like_fold"/>
</dbReference>
<dbReference type="Proteomes" id="UP000078348">
    <property type="component" value="Unassembled WGS sequence"/>
</dbReference>
<sequence>MLLFFFSLVAAQTTINENTLWRYHIDGTAPQAGWNTAEFTTQWPTSTIANMPAPQGKAMYYCASFDVTVDVYATIRHVVTMRGGFAVFVNGVELGRSRLPTGDLTINTKPTTESETPISVHMGTSFGAANIKNTDNLVCVEVHTLTIDSANNFGYSVTLVGEEDDLVIDGDFAASHPGYHSSDWNELASNAYDKNNHNKFNTDDPLTCTGEVKACVQWTWKNERMEAINYLKFYRGTEANRDPWYISILASNDGNLWTEIQQWTTCNTWGGSYSYKEFMVNNPTAYRAYRVQFWGCYCEGNVMSEFYLGTRATVDICGAQEGYSASFVNSYARKNCTNPTYLGGLYRLCREDKTLDTEVLDQCVSPLPASLAFNTTTGVISGRIAESTAAPLTFTITAANDRGEATATITLSASIVNLRITACDSAFYGYVKTLCLGGVFEPSDLTHCTSRAATVFSYTLASYAGLTGVAMPTLHLLSDTIFNTFAITPELPEGLTFGEDATISGTPSVASDTTFTISGTNSVETKQFTLTLAITDNACPALDSFPQTANGATASSSTACPPNHTGTATRVCTNGAFGDVNYDGCVLDAPSAFSYSPASISVVSGEKVLSADPAVTGEVVFFSIAPSSRGLSVNSRGVVSGVVTTVGTTVFTITATNSQGSKTTTLSVTASGARCTGVEGVDVADGDKMMEECPAGTVGEAFRVCTNGVLGVLDRSRCHVAAPCGMSYSKTEYVATENRVFFTSYPVVNGTVAAFSIAPALPKGLSINTQNGIIIGAAAPGSSSSAGNVEYTVTASNESGETTTVLTIHVVPIMCEATEDLKAIAAGETLTFDCTSLSGYKGSYDVKCELDSDNMYAHWAKPSAWCVEKLSEFTLIGIILIIVGVLLERKETTAN</sequence>
<dbReference type="EMBL" id="LXWW01000055">
    <property type="protein sequence ID" value="OAO16871.1"/>
    <property type="molecule type" value="Genomic_DNA"/>
</dbReference>
<name>A0A196SKQ0_BLAHN</name>
<dbReference type="Pfam" id="PF05345">
    <property type="entry name" value="He_PIG"/>
    <property type="match status" value="2"/>
</dbReference>
<gene>
    <name evidence="1" type="ORF">AV274_1394</name>
</gene>
<dbReference type="InterPro" id="IPR008979">
    <property type="entry name" value="Galactose-bd-like_sf"/>
</dbReference>
<dbReference type="Gene3D" id="2.60.120.260">
    <property type="entry name" value="Galactose-binding domain-like"/>
    <property type="match status" value="1"/>
</dbReference>
<dbReference type="Gene3D" id="2.60.40.10">
    <property type="entry name" value="Immunoglobulins"/>
    <property type="match status" value="4"/>
</dbReference>
<protein>
    <submittedName>
        <fullName evidence="1">Uncharacterized protein</fullName>
    </submittedName>
</protein>
<reference evidence="1 2" key="1">
    <citation type="submission" date="2016-05" db="EMBL/GenBank/DDBJ databases">
        <title>Nuclear genome of Blastocystis sp. subtype 1 NandII.</title>
        <authorList>
            <person name="Gentekaki E."/>
            <person name="Curtis B."/>
            <person name="Stairs C."/>
            <person name="Eme L."/>
            <person name="Herman E."/>
            <person name="Klimes V."/>
            <person name="Arias M.C."/>
            <person name="Elias M."/>
            <person name="Hilliou F."/>
            <person name="Klute M."/>
            <person name="Malik S.-B."/>
            <person name="Pightling A."/>
            <person name="Rachubinski R."/>
            <person name="Salas D."/>
            <person name="Schlacht A."/>
            <person name="Suga H."/>
            <person name="Archibald J."/>
            <person name="Ball S.G."/>
            <person name="Clark G."/>
            <person name="Dacks J."/>
            <person name="Van Der Giezen M."/>
            <person name="Tsaousis A."/>
            <person name="Roger A."/>
        </authorList>
    </citation>
    <scope>NUCLEOTIDE SEQUENCE [LARGE SCALE GENOMIC DNA]</scope>
    <source>
        <strain evidence="2">ATCC 50177 / NandII</strain>
    </source>
</reference>
<proteinExistence type="predicted"/>
<accession>A0A196SKQ0</accession>
<comment type="caution">
    <text evidence="1">The sequence shown here is derived from an EMBL/GenBank/DDBJ whole genome shotgun (WGS) entry which is preliminary data.</text>
</comment>